<dbReference type="InterPro" id="IPR027417">
    <property type="entry name" value="P-loop_NTPase"/>
</dbReference>
<evidence type="ECO:0000256" key="4">
    <source>
        <dbReference type="ARBA" id="ARBA00022741"/>
    </source>
</evidence>
<dbReference type="Pfam" id="PF09107">
    <property type="entry name" value="WHD_3rd_SelB"/>
    <property type="match status" value="1"/>
</dbReference>
<accession>A0A430B385</accession>
<keyword evidence="10" id="KW-0251">Elongation factor</keyword>
<dbReference type="InterPro" id="IPR004535">
    <property type="entry name" value="Transl_elong_SelB"/>
</dbReference>
<dbReference type="InterPro" id="IPR050055">
    <property type="entry name" value="EF-Tu_GTPase"/>
</dbReference>
<dbReference type="Pfam" id="PF09106">
    <property type="entry name" value="WHD_2nd_SelB"/>
    <property type="match status" value="1"/>
</dbReference>
<dbReference type="Gene3D" id="1.10.10.10">
    <property type="entry name" value="Winged helix-like DNA-binding domain superfamily/Winged helix DNA-binding domain"/>
    <property type="match status" value="1"/>
</dbReference>
<keyword evidence="11" id="KW-1185">Reference proteome</keyword>
<evidence type="ECO:0000259" key="9">
    <source>
        <dbReference type="PROSITE" id="PS51722"/>
    </source>
</evidence>
<dbReference type="InterPro" id="IPR009001">
    <property type="entry name" value="Transl_elong_EF1A/Init_IF2_C"/>
</dbReference>
<dbReference type="SUPFAM" id="SSF46785">
    <property type="entry name" value="Winged helix' DNA-binding domain"/>
    <property type="match status" value="2"/>
</dbReference>
<dbReference type="Proteomes" id="UP000286773">
    <property type="component" value="Unassembled WGS sequence"/>
</dbReference>
<dbReference type="GO" id="GO:0003746">
    <property type="term" value="F:translation elongation factor activity"/>
    <property type="evidence" value="ECO:0007669"/>
    <property type="project" value="UniProtKB-KW"/>
</dbReference>
<dbReference type="InterPro" id="IPR057335">
    <property type="entry name" value="Beta-barrel_SelB"/>
</dbReference>
<dbReference type="Gene3D" id="2.40.30.10">
    <property type="entry name" value="Translation factors"/>
    <property type="match status" value="1"/>
</dbReference>
<dbReference type="SUPFAM" id="SSF50465">
    <property type="entry name" value="EF-Tu/eEF-1alpha/eIF2-gamma C-terminal domain"/>
    <property type="match status" value="1"/>
</dbReference>
<evidence type="ECO:0000256" key="1">
    <source>
        <dbReference type="ARBA" id="ARBA00004496"/>
    </source>
</evidence>
<protein>
    <recommendedName>
        <fullName evidence="2">Selenocysteine-specific elongation factor</fullName>
    </recommendedName>
    <alternativeName>
        <fullName evidence="8">SelB translation factor</fullName>
    </alternativeName>
</protein>
<keyword evidence="3" id="KW-0963">Cytoplasm</keyword>
<keyword evidence="6" id="KW-0342">GTP-binding</keyword>
<dbReference type="PROSITE" id="PS51722">
    <property type="entry name" value="G_TR_2"/>
    <property type="match status" value="1"/>
</dbReference>
<dbReference type="Gene3D" id="1.10.10.2770">
    <property type="match status" value="1"/>
</dbReference>
<evidence type="ECO:0000256" key="6">
    <source>
        <dbReference type="ARBA" id="ARBA00023134"/>
    </source>
</evidence>
<dbReference type="SUPFAM" id="SSF52540">
    <property type="entry name" value="P-loop containing nucleoside triphosphate hydrolases"/>
    <property type="match status" value="1"/>
</dbReference>
<dbReference type="InterPro" id="IPR005225">
    <property type="entry name" value="Small_GTP-bd"/>
</dbReference>
<dbReference type="Pfam" id="PF03144">
    <property type="entry name" value="GTP_EFTU_D2"/>
    <property type="match status" value="1"/>
</dbReference>
<keyword evidence="5" id="KW-0648">Protein biosynthesis</keyword>
<dbReference type="CDD" id="cd03696">
    <property type="entry name" value="SelB_II"/>
    <property type="match status" value="1"/>
</dbReference>
<dbReference type="InterPro" id="IPR015190">
    <property type="entry name" value="Elong_fac_SelB-wing-hlx_typ-2"/>
</dbReference>
<dbReference type="GO" id="GO:0003723">
    <property type="term" value="F:RNA binding"/>
    <property type="evidence" value="ECO:0007669"/>
    <property type="project" value="InterPro"/>
</dbReference>
<name>A0A430B385_9ENTE</name>
<dbReference type="PANTHER" id="PTHR43721">
    <property type="entry name" value="ELONGATION FACTOR TU-RELATED"/>
    <property type="match status" value="1"/>
</dbReference>
<comment type="caution">
    <text evidence="10">The sequence shown here is derived from an EMBL/GenBank/DDBJ whole genome shotgun (WGS) entry which is preliminary data.</text>
</comment>
<dbReference type="CDD" id="cd04171">
    <property type="entry name" value="SelB"/>
    <property type="match status" value="1"/>
</dbReference>
<evidence type="ECO:0000256" key="7">
    <source>
        <dbReference type="ARBA" id="ARBA00025526"/>
    </source>
</evidence>
<gene>
    <name evidence="10" type="ORF">CBF27_00100</name>
</gene>
<evidence type="ECO:0000313" key="10">
    <source>
        <dbReference type="EMBL" id="RSU14806.1"/>
    </source>
</evidence>
<evidence type="ECO:0000313" key="11">
    <source>
        <dbReference type="Proteomes" id="UP000286773"/>
    </source>
</evidence>
<evidence type="ECO:0000256" key="5">
    <source>
        <dbReference type="ARBA" id="ARBA00022917"/>
    </source>
</evidence>
<sequence length="628" mass="70730">MTDIVIGTAGHVDHGKTTLIKALTGIETDTTKEEKKRGLSINLGFAYLDLPNNKRVGIVDVPGHERFIKNMVAGLPGIGLILLVVDASEGIMPQTKEHIAILSLLGKTNFLIVLTKVDSVDEEMRELVIEDIQEQVQGTVLEGADIVETDAVTGYGLDNLIAKIEQFTEEEHPVSASGNARLNIDRVFSVKGFGTVVTGTLLDGPISVGDTLYSYATGNKVTVRNIQVHEQNCQQARPGQRTALNLSNVSKQELKRGDVLSRSDQIPVTWMVDVKVTCLPEAQSGIGLWERVRLLIGTKEVLARTVPIGVDDIAPGEEGFLQLRLEEQIVAKQNDRFILRSYSPMMTIGGGQIIDASPKKHRRFRKEVLDSLKIKEEGSLDQLVLDFLMNKKNPFTEVNDLSEFLNKDTAELQHMLEQLQASGEVIRIDDQLWLHPQQLDKLNQLVGGYLDEYHKKYRLRKGMPIEEVRSKLRHLFSNREIDYLLDELVVRRALVSEQHRLSLPDFKVVFNKYQLAAWQLIEKELAKSGFTPVKAEDLLSLDKNAPDVLEAMTGEQVILLTHEYVISKEYYDKAVSLVREYIGEHQEMTLADFRDMTQSSRKTSMLILEYLDKNNVTKRIDNKRVLVD</sequence>
<comment type="subcellular location">
    <subcellularLocation>
        <location evidence="1">Cytoplasm</location>
    </subcellularLocation>
</comment>
<proteinExistence type="predicted"/>
<dbReference type="InterPro" id="IPR015191">
    <property type="entry name" value="SelB_WHD4"/>
</dbReference>
<dbReference type="InterPro" id="IPR036390">
    <property type="entry name" value="WH_DNA-bd_sf"/>
</dbReference>
<dbReference type="NCBIfam" id="TIGR00231">
    <property type="entry name" value="small_GTP"/>
    <property type="match status" value="1"/>
</dbReference>
<feature type="domain" description="Tr-type G" evidence="9">
    <location>
        <begin position="1"/>
        <end position="174"/>
    </location>
</feature>
<dbReference type="InterPro" id="IPR009000">
    <property type="entry name" value="Transl_B-barrel_sf"/>
</dbReference>
<dbReference type="InterPro" id="IPR036388">
    <property type="entry name" value="WH-like_DNA-bd_sf"/>
</dbReference>
<dbReference type="GO" id="GO:0003924">
    <property type="term" value="F:GTPase activity"/>
    <property type="evidence" value="ECO:0007669"/>
    <property type="project" value="InterPro"/>
</dbReference>
<evidence type="ECO:0000256" key="8">
    <source>
        <dbReference type="ARBA" id="ARBA00031615"/>
    </source>
</evidence>
<dbReference type="OrthoDB" id="9804504at2"/>
<reference evidence="10 11" key="1">
    <citation type="submission" date="2017-05" db="EMBL/GenBank/DDBJ databases">
        <title>Vagococcus spp. assemblies.</title>
        <authorList>
            <person name="Gulvik C.A."/>
        </authorList>
    </citation>
    <scope>NUCLEOTIDE SEQUENCE [LARGE SCALE GENOMIC DNA]</scope>
    <source>
        <strain evidence="10 11">LMG 24798</strain>
    </source>
</reference>
<evidence type="ECO:0000256" key="3">
    <source>
        <dbReference type="ARBA" id="ARBA00022490"/>
    </source>
</evidence>
<comment type="function">
    <text evidence="7">Translation factor necessary for the incorporation of selenocysteine into proteins. It probably replaces EF-Tu for the insertion of selenocysteine directed by the UGA codon. SelB binds GTP and GDP.</text>
</comment>
<dbReference type="Pfam" id="PF00009">
    <property type="entry name" value="GTP_EFTU"/>
    <property type="match status" value="1"/>
</dbReference>
<dbReference type="EMBL" id="NGKC01000001">
    <property type="protein sequence ID" value="RSU14806.1"/>
    <property type="molecule type" value="Genomic_DNA"/>
</dbReference>
<organism evidence="10 11">
    <name type="scientific">Vagococcus acidifermentans</name>
    <dbReference type="NCBI Taxonomy" id="564710"/>
    <lineage>
        <taxon>Bacteria</taxon>
        <taxon>Bacillati</taxon>
        <taxon>Bacillota</taxon>
        <taxon>Bacilli</taxon>
        <taxon>Lactobacillales</taxon>
        <taxon>Enterococcaceae</taxon>
        <taxon>Vagococcus</taxon>
    </lineage>
</organism>
<dbReference type="InterPro" id="IPR004161">
    <property type="entry name" value="EFTu-like_2"/>
</dbReference>
<dbReference type="NCBIfam" id="TIGR00475">
    <property type="entry name" value="selB"/>
    <property type="match status" value="1"/>
</dbReference>
<dbReference type="PRINTS" id="PR00315">
    <property type="entry name" value="ELONGATNFCT"/>
</dbReference>
<dbReference type="Pfam" id="PF25461">
    <property type="entry name" value="Beta-barrel_SelB"/>
    <property type="match status" value="1"/>
</dbReference>
<keyword evidence="4" id="KW-0547">Nucleotide-binding</keyword>
<evidence type="ECO:0000256" key="2">
    <source>
        <dbReference type="ARBA" id="ARBA00015953"/>
    </source>
</evidence>
<dbReference type="GO" id="GO:0001514">
    <property type="term" value="P:selenocysteine incorporation"/>
    <property type="evidence" value="ECO:0007669"/>
    <property type="project" value="InterPro"/>
</dbReference>
<dbReference type="GO" id="GO:0005525">
    <property type="term" value="F:GTP binding"/>
    <property type="evidence" value="ECO:0007669"/>
    <property type="project" value="UniProtKB-KW"/>
</dbReference>
<dbReference type="GO" id="GO:0005829">
    <property type="term" value="C:cytosol"/>
    <property type="evidence" value="ECO:0007669"/>
    <property type="project" value="TreeGrafter"/>
</dbReference>
<dbReference type="AlphaFoldDB" id="A0A430B385"/>
<dbReference type="CDD" id="cd15491">
    <property type="entry name" value="selB_III"/>
    <property type="match status" value="1"/>
</dbReference>
<dbReference type="PANTHER" id="PTHR43721:SF22">
    <property type="entry name" value="ELONGATION FACTOR TU, MITOCHONDRIAL"/>
    <property type="match status" value="1"/>
</dbReference>
<dbReference type="SUPFAM" id="SSF50447">
    <property type="entry name" value="Translation proteins"/>
    <property type="match status" value="1"/>
</dbReference>
<dbReference type="Gene3D" id="3.40.50.300">
    <property type="entry name" value="P-loop containing nucleotide triphosphate hydrolases"/>
    <property type="match status" value="1"/>
</dbReference>
<dbReference type="InterPro" id="IPR000795">
    <property type="entry name" value="T_Tr_GTP-bd_dom"/>
</dbReference>